<dbReference type="SMART" id="SM00729">
    <property type="entry name" value="Elp3"/>
    <property type="match status" value="1"/>
</dbReference>
<reference evidence="8 9" key="1">
    <citation type="journal article" date="2015" name="Int. J. Syst. Evol. Microbiol.">
        <title>Carboxylicivirga linearis sp. nov., isolated from a sea cucumber culture pond.</title>
        <authorList>
            <person name="Wang F.Q."/>
            <person name="Zhou Y.X."/>
            <person name="Lin X.Z."/>
            <person name="Chen G.J."/>
            <person name="Du Z.J."/>
        </authorList>
    </citation>
    <scope>NUCLEOTIDE SEQUENCE [LARGE SCALE GENOMIC DNA]</scope>
    <source>
        <strain evidence="8 9">FB218</strain>
    </source>
</reference>
<keyword evidence="3" id="KW-0949">S-adenosyl-L-methionine</keyword>
<dbReference type="InterPro" id="IPR007197">
    <property type="entry name" value="rSAM"/>
</dbReference>
<evidence type="ECO:0000259" key="7">
    <source>
        <dbReference type="PROSITE" id="PS51918"/>
    </source>
</evidence>
<dbReference type="SFLD" id="SFLDS00029">
    <property type="entry name" value="Radical_SAM"/>
    <property type="match status" value="1"/>
</dbReference>
<evidence type="ECO:0000313" key="9">
    <source>
        <dbReference type="Proteomes" id="UP000708576"/>
    </source>
</evidence>
<proteinExistence type="predicted"/>
<dbReference type="Pfam" id="PF16199">
    <property type="entry name" value="Radical_SAM_C"/>
    <property type="match status" value="1"/>
</dbReference>
<dbReference type="EMBL" id="JAGUCO010000002">
    <property type="protein sequence ID" value="MBS2097460.1"/>
    <property type="molecule type" value="Genomic_DNA"/>
</dbReference>
<dbReference type="SUPFAM" id="SSF102114">
    <property type="entry name" value="Radical SAM enzymes"/>
    <property type="match status" value="1"/>
</dbReference>
<dbReference type="SFLD" id="SFLDG01091">
    <property type="entry name" value="uncharacterized_CHP01210-like"/>
    <property type="match status" value="1"/>
</dbReference>
<dbReference type="SFLD" id="SFLDG01086">
    <property type="entry name" value="elongater_protein-like"/>
    <property type="match status" value="1"/>
</dbReference>
<dbReference type="InterPro" id="IPR058240">
    <property type="entry name" value="rSAM_sf"/>
</dbReference>
<feature type="domain" description="Radical SAM core" evidence="7">
    <location>
        <begin position="23"/>
        <end position="266"/>
    </location>
</feature>
<dbReference type="InterPro" id="IPR023404">
    <property type="entry name" value="rSAM_horseshoe"/>
</dbReference>
<dbReference type="InterPro" id="IPR032432">
    <property type="entry name" value="Radical_SAM_C"/>
</dbReference>
<dbReference type="Proteomes" id="UP000708576">
    <property type="component" value="Unassembled WGS sequence"/>
</dbReference>
<comment type="cofactor">
    <cofactor evidence="1">
        <name>[4Fe-4S] cluster</name>
        <dbReference type="ChEBI" id="CHEBI:49883"/>
    </cofactor>
</comment>
<name>A0ABS5JRL6_9BACT</name>
<dbReference type="InterPro" id="IPR039661">
    <property type="entry name" value="ELP3"/>
</dbReference>
<keyword evidence="9" id="KW-1185">Reference proteome</keyword>
<keyword evidence="5" id="KW-0408">Iron</keyword>
<dbReference type="InterPro" id="IPR006638">
    <property type="entry name" value="Elp3/MiaA/NifB-like_rSAM"/>
</dbReference>
<dbReference type="PROSITE" id="PS51918">
    <property type="entry name" value="RADICAL_SAM"/>
    <property type="match status" value="1"/>
</dbReference>
<keyword evidence="4" id="KW-0479">Metal-binding</keyword>
<evidence type="ECO:0000256" key="3">
    <source>
        <dbReference type="ARBA" id="ARBA00022691"/>
    </source>
</evidence>
<keyword evidence="6" id="KW-0411">Iron-sulfur</keyword>
<evidence type="ECO:0000313" key="8">
    <source>
        <dbReference type="EMBL" id="MBS2097460.1"/>
    </source>
</evidence>
<dbReference type="NCBIfam" id="TIGR01212">
    <property type="entry name" value="TIGR01212 family radical SAM protein"/>
    <property type="match status" value="1"/>
</dbReference>
<dbReference type="InterPro" id="IPR005911">
    <property type="entry name" value="YhcC-like"/>
</dbReference>
<evidence type="ECO:0000256" key="5">
    <source>
        <dbReference type="ARBA" id="ARBA00023004"/>
    </source>
</evidence>
<keyword evidence="2" id="KW-0004">4Fe-4S</keyword>
<evidence type="ECO:0000256" key="2">
    <source>
        <dbReference type="ARBA" id="ARBA00022485"/>
    </source>
</evidence>
<evidence type="ECO:0000256" key="6">
    <source>
        <dbReference type="ARBA" id="ARBA00023014"/>
    </source>
</evidence>
<organism evidence="8 9">
    <name type="scientific">Carboxylicivirga linearis</name>
    <dbReference type="NCBI Taxonomy" id="1628157"/>
    <lineage>
        <taxon>Bacteria</taxon>
        <taxon>Pseudomonadati</taxon>
        <taxon>Bacteroidota</taxon>
        <taxon>Bacteroidia</taxon>
        <taxon>Marinilabiliales</taxon>
        <taxon>Marinilabiliaceae</taxon>
        <taxon>Carboxylicivirga</taxon>
    </lineage>
</organism>
<dbReference type="Gene3D" id="3.80.30.20">
    <property type="entry name" value="tm_1862 like domain"/>
    <property type="match status" value="1"/>
</dbReference>
<sequence>MSMEFPWGHNKRYNDYSSYIKQTFGERVQKLSVNAGFTCPNRDGTKGVGGCAFCNNSTFNPAYCGPEKTITEQLEQGISFFQPKYKTMQYLAYFQAYSNTYGETQELLKLYKEALDHPLVKGLVLGTRPDCISDDLLEHLAEWQKEYYIAIELGAESTLESTLVDINRGHTYAETVETTKRIVAHNIPVGIHLILGLPGELKEDMLLHATEISKLPINFLKLHQLQIVKGSAFAKQFKNNPESFNLYSAENYIELVVDFIERLNPEIVLERFISQAPHELLIAPRWGLKNFEFVAKVEKRLKERDTWQGKLFGKPSE</sequence>
<dbReference type="PANTHER" id="PTHR11135:SF1">
    <property type="entry name" value="PROTEIN YHCC"/>
    <property type="match status" value="1"/>
</dbReference>
<evidence type="ECO:0000256" key="4">
    <source>
        <dbReference type="ARBA" id="ARBA00022723"/>
    </source>
</evidence>
<protein>
    <submittedName>
        <fullName evidence="8">TIGR01212 family radical SAM protein</fullName>
    </submittedName>
</protein>
<evidence type="ECO:0000256" key="1">
    <source>
        <dbReference type="ARBA" id="ARBA00001966"/>
    </source>
</evidence>
<dbReference type="PANTHER" id="PTHR11135">
    <property type="entry name" value="HISTONE ACETYLTRANSFERASE-RELATED"/>
    <property type="match status" value="1"/>
</dbReference>
<comment type="caution">
    <text evidence="8">The sequence shown here is derived from an EMBL/GenBank/DDBJ whole genome shotgun (WGS) entry which is preliminary data.</text>
</comment>
<accession>A0ABS5JRL6</accession>
<gene>
    <name evidence="8" type="ORF">KEM10_04155</name>
</gene>
<dbReference type="Pfam" id="PF04055">
    <property type="entry name" value="Radical_SAM"/>
    <property type="match status" value="1"/>
</dbReference>